<keyword evidence="2" id="KW-1185">Reference proteome</keyword>
<dbReference type="Proteomes" id="UP000076858">
    <property type="component" value="Unassembled WGS sequence"/>
</dbReference>
<comment type="caution">
    <text evidence="1">The sequence shown here is derived from an EMBL/GenBank/DDBJ whole genome shotgun (WGS) entry which is preliminary data.</text>
</comment>
<accession>A0A164W3W5</accession>
<sequence>MAKHVATLSLDLVGADVADRAAVEIVAAQEVVAVAEIVAETVAGEVVVDEVVVVDTMPYLAAAAALAFDSVDCNSPYQME</sequence>
<evidence type="ECO:0000313" key="2">
    <source>
        <dbReference type="Proteomes" id="UP000076858"/>
    </source>
</evidence>
<evidence type="ECO:0000313" key="1">
    <source>
        <dbReference type="EMBL" id="KZS12931.1"/>
    </source>
</evidence>
<gene>
    <name evidence="1" type="ORF">APZ42_022217</name>
</gene>
<reference evidence="1 2" key="1">
    <citation type="submission" date="2016-03" db="EMBL/GenBank/DDBJ databases">
        <title>EvidentialGene: Evidence-directed Construction of Genes on Genomes.</title>
        <authorList>
            <person name="Gilbert D.G."/>
            <person name="Choi J.-H."/>
            <person name="Mockaitis K."/>
            <person name="Colbourne J."/>
            <person name="Pfrender M."/>
        </authorList>
    </citation>
    <scope>NUCLEOTIDE SEQUENCE [LARGE SCALE GENOMIC DNA]</scope>
    <source>
        <strain evidence="1 2">Xinb3</strain>
        <tissue evidence="1">Complete organism</tissue>
    </source>
</reference>
<dbReference type="AlphaFoldDB" id="A0A164W3W5"/>
<organism evidence="1 2">
    <name type="scientific">Daphnia magna</name>
    <dbReference type="NCBI Taxonomy" id="35525"/>
    <lineage>
        <taxon>Eukaryota</taxon>
        <taxon>Metazoa</taxon>
        <taxon>Ecdysozoa</taxon>
        <taxon>Arthropoda</taxon>
        <taxon>Crustacea</taxon>
        <taxon>Branchiopoda</taxon>
        <taxon>Diplostraca</taxon>
        <taxon>Cladocera</taxon>
        <taxon>Anomopoda</taxon>
        <taxon>Daphniidae</taxon>
        <taxon>Daphnia</taxon>
    </lineage>
</organism>
<protein>
    <submittedName>
        <fullName evidence="1">Uncharacterized protein</fullName>
    </submittedName>
</protein>
<dbReference type="EMBL" id="LRGB01001348">
    <property type="protein sequence ID" value="KZS12931.1"/>
    <property type="molecule type" value="Genomic_DNA"/>
</dbReference>
<name>A0A164W3W5_9CRUS</name>
<proteinExistence type="predicted"/>